<dbReference type="Proteomes" id="UP001321749">
    <property type="component" value="Unassembled WGS sequence"/>
</dbReference>
<feature type="compositionally biased region" description="Polar residues" evidence="1">
    <location>
        <begin position="564"/>
        <end position="574"/>
    </location>
</feature>
<gene>
    <name evidence="4" type="ORF">QBC42DRAFT_277323</name>
</gene>
<dbReference type="InterPro" id="IPR056002">
    <property type="entry name" value="DUF7580"/>
</dbReference>
<dbReference type="AlphaFoldDB" id="A0AAV9HAU9"/>
<feature type="domain" description="DUF7580" evidence="3">
    <location>
        <begin position="184"/>
        <end position="507"/>
    </location>
</feature>
<proteinExistence type="predicted"/>
<dbReference type="InterPro" id="IPR053137">
    <property type="entry name" value="NLR-like"/>
</dbReference>
<evidence type="ECO:0000313" key="5">
    <source>
        <dbReference type="Proteomes" id="UP001321749"/>
    </source>
</evidence>
<dbReference type="InterPro" id="IPR035994">
    <property type="entry name" value="Nucleoside_phosphorylase_sf"/>
</dbReference>
<protein>
    <recommendedName>
        <fullName evidence="6">Nucleoside phosphorylase domain-containing protein</fullName>
    </recommendedName>
</protein>
<evidence type="ECO:0000313" key="4">
    <source>
        <dbReference type="EMBL" id="KAK4458194.1"/>
    </source>
</evidence>
<feature type="domain" description="Nucleoside phosphorylase" evidence="2">
    <location>
        <begin position="603"/>
        <end position="723"/>
    </location>
</feature>
<sequence>MLDLRRLSDCQEWQLIQAVGRQLEQRKSPYSVRPQDCKTPAISPDAEFLEVELRRLLLVRETQQELPSDDFALFQETVIRICRLLESAVSPEVRPAADQIPYPRLRGLVDLLNKSDDVFDLVSGLNKSLFRLSDDQHQARSNLDIITEHNIRLARLLSHGSADLRNEPATRRPAPKERKSSKPWKDSANRNRIISILGGLFPQFKCSTPHELVMDISESVDESEHLHVALSSCRHDHDDQLWQHLRCSFIHGNHRIPDQIVPIPDICAELNQYAGPRGFELTVLLQSSVLFGAWYRQASDPEHSNPGETLEGLVEKGAFKPTLTYDSFKSESPTAPRFTPLEMRKLAVKLGYCLMDFFDADLDCKRFRFCSSERGIRKDRICLSFSSSLPAAEGLCEFRMGHPTLLSFAKLLLELYSGSSVSVEPISLCWNPGNPGNEDIWVKILKYLENLERERNDSFLRAVKGCLMVHTKITQKLRLSPGREDDLVIRKVLYKEVVRNLELGLEEATPRAHAKRRRSESPPSLSERGSRQKRPTLKASSHSGRGHRAPAPEDKEHRTLGLNFHTSDATTTPKANYPRPVTPSLVDDTIQDGQPRHRGDFEVAIICALAREAEAVLRQFDCFWDEDGDPYGKADRDPNEYRTGRVGRDNVVLLILPKMGKASAASTVSALLSSYTGVRLALVVGICGGVPAPNRHNDDDELVLGDVVISSAMTQFDFGRRYPNGFRVKDAIQDSLGKAGKDVQALLNSLATSYGRERLETKKAKFLEALQEAEIKAPERRGKRLPRYTYPGTAKDRLYAPTYLHKHQSRGAICGCDETTVCDDAADISCRVAGCDDGQLLSRERIRLKEALEKKDVRLAQRPAIHIGAIASGDTVMKSAEDRDSIARQHKVIAFEMEGAGIWDAPHVSCLVIKSVCDYADSHKNKVWQDFAAATAASAMKALLGVRARPDRVGSMR</sequence>
<dbReference type="PANTHER" id="PTHR46082">
    <property type="entry name" value="ATP/GTP-BINDING PROTEIN-RELATED"/>
    <property type="match status" value="1"/>
</dbReference>
<comment type="caution">
    <text evidence="4">The sequence shown here is derived from an EMBL/GenBank/DDBJ whole genome shotgun (WGS) entry which is preliminary data.</text>
</comment>
<reference evidence="4" key="1">
    <citation type="journal article" date="2023" name="Mol. Phylogenet. Evol.">
        <title>Genome-scale phylogeny and comparative genomics of the fungal order Sordariales.</title>
        <authorList>
            <person name="Hensen N."/>
            <person name="Bonometti L."/>
            <person name="Westerberg I."/>
            <person name="Brannstrom I.O."/>
            <person name="Guillou S."/>
            <person name="Cros-Aarteil S."/>
            <person name="Calhoun S."/>
            <person name="Haridas S."/>
            <person name="Kuo A."/>
            <person name="Mondo S."/>
            <person name="Pangilinan J."/>
            <person name="Riley R."/>
            <person name="LaButti K."/>
            <person name="Andreopoulos B."/>
            <person name="Lipzen A."/>
            <person name="Chen C."/>
            <person name="Yan M."/>
            <person name="Daum C."/>
            <person name="Ng V."/>
            <person name="Clum A."/>
            <person name="Steindorff A."/>
            <person name="Ohm R.A."/>
            <person name="Martin F."/>
            <person name="Silar P."/>
            <person name="Natvig D.O."/>
            <person name="Lalanne C."/>
            <person name="Gautier V."/>
            <person name="Ament-Velasquez S.L."/>
            <person name="Kruys A."/>
            <person name="Hutchinson M.I."/>
            <person name="Powell A.J."/>
            <person name="Barry K."/>
            <person name="Miller A.N."/>
            <person name="Grigoriev I.V."/>
            <person name="Debuchy R."/>
            <person name="Gladieux P."/>
            <person name="Hiltunen Thoren M."/>
            <person name="Johannesson H."/>
        </authorList>
    </citation>
    <scope>NUCLEOTIDE SEQUENCE</scope>
    <source>
        <strain evidence="4">PSN324</strain>
    </source>
</reference>
<accession>A0AAV9HAU9</accession>
<evidence type="ECO:0000259" key="2">
    <source>
        <dbReference type="Pfam" id="PF01048"/>
    </source>
</evidence>
<dbReference type="PANTHER" id="PTHR46082:SF6">
    <property type="entry name" value="AAA+ ATPASE DOMAIN-CONTAINING PROTEIN-RELATED"/>
    <property type="match status" value="1"/>
</dbReference>
<evidence type="ECO:0008006" key="6">
    <source>
        <dbReference type="Google" id="ProtNLM"/>
    </source>
</evidence>
<dbReference type="EMBL" id="MU865079">
    <property type="protein sequence ID" value="KAK4458194.1"/>
    <property type="molecule type" value="Genomic_DNA"/>
</dbReference>
<evidence type="ECO:0000259" key="3">
    <source>
        <dbReference type="Pfam" id="PF24476"/>
    </source>
</evidence>
<dbReference type="InterPro" id="IPR000845">
    <property type="entry name" value="Nucleoside_phosphorylase_d"/>
</dbReference>
<dbReference type="GO" id="GO:0003824">
    <property type="term" value="F:catalytic activity"/>
    <property type="evidence" value="ECO:0007669"/>
    <property type="project" value="InterPro"/>
</dbReference>
<dbReference type="Pfam" id="PF24476">
    <property type="entry name" value="DUF7580"/>
    <property type="match status" value="1"/>
</dbReference>
<keyword evidence="5" id="KW-1185">Reference proteome</keyword>
<dbReference type="Pfam" id="PF01048">
    <property type="entry name" value="PNP_UDP_1"/>
    <property type="match status" value="1"/>
</dbReference>
<feature type="compositionally biased region" description="Basic and acidic residues" evidence="1">
    <location>
        <begin position="550"/>
        <end position="559"/>
    </location>
</feature>
<evidence type="ECO:0000256" key="1">
    <source>
        <dbReference type="SAM" id="MobiDB-lite"/>
    </source>
</evidence>
<name>A0AAV9HAU9_9PEZI</name>
<organism evidence="4 5">
    <name type="scientific">Cladorrhinum samala</name>
    <dbReference type="NCBI Taxonomy" id="585594"/>
    <lineage>
        <taxon>Eukaryota</taxon>
        <taxon>Fungi</taxon>
        <taxon>Dikarya</taxon>
        <taxon>Ascomycota</taxon>
        <taxon>Pezizomycotina</taxon>
        <taxon>Sordariomycetes</taxon>
        <taxon>Sordariomycetidae</taxon>
        <taxon>Sordariales</taxon>
        <taxon>Podosporaceae</taxon>
        <taxon>Cladorrhinum</taxon>
    </lineage>
</organism>
<feature type="region of interest" description="Disordered" evidence="1">
    <location>
        <begin position="164"/>
        <end position="185"/>
    </location>
</feature>
<feature type="region of interest" description="Disordered" evidence="1">
    <location>
        <begin position="509"/>
        <end position="585"/>
    </location>
</feature>
<dbReference type="GO" id="GO:0009116">
    <property type="term" value="P:nucleoside metabolic process"/>
    <property type="evidence" value="ECO:0007669"/>
    <property type="project" value="InterPro"/>
</dbReference>
<dbReference type="SUPFAM" id="SSF53167">
    <property type="entry name" value="Purine and uridine phosphorylases"/>
    <property type="match status" value="1"/>
</dbReference>
<dbReference type="Gene3D" id="3.40.50.1580">
    <property type="entry name" value="Nucleoside phosphorylase domain"/>
    <property type="match status" value="1"/>
</dbReference>
<reference evidence="4" key="2">
    <citation type="submission" date="2023-06" db="EMBL/GenBank/DDBJ databases">
        <authorList>
            <consortium name="Lawrence Berkeley National Laboratory"/>
            <person name="Mondo S.J."/>
            <person name="Hensen N."/>
            <person name="Bonometti L."/>
            <person name="Westerberg I."/>
            <person name="Brannstrom I.O."/>
            <person name="Guillou S."/>
            <person name="Cros-Aarteil S."/>
            <person name="Calhoun S."/>
            <person name="Haridas S."/>
            <person name="Kuo A."/>
            <person name="Pangilinan J."/>
            <person name="Riley R."/>
            <person name="Labutti K."/>
            <person name="Andreopoulos B."/>
            <person name="Lipzen A."/>
            <person name="Chen C."/>
            <person name="Yanf M."/>
            <person name="Daum C."/>
            <person name="Ng V."/>
            <person name="Clum A."/>
            <person name="Steindorff A."/>
            <person name="Ohm R."/>
            <person name="Martin F."/>
            <person name="Silar P."/>
            <person name="Natvig D."/>
            <person name="Lalanne C."/>
            <person name="Gautier V."/>
            <person name="Ament-Velasquez S.L."/>
            <person name="Kruys A."/>
            <person name="Hutchinson M.I."/>
            <person name="Powell A.J."/>
            <person name="Barry K."/>
            <person name="Miller A.N."/>
            <person name="Grigoriev I.V."/>
            <person name="Debuchy R."/>
            <person name="Gladieux P."/>
            <person name="Thoren M.H."/>
            <person name="Johannesson H."/>
        </authorList>
    </citation>
    <scope>NUCLEOTIDE SEQUENCE</scope>
    <source>
        <strain evidence="4">PSN324</strain>
    </source>
</reference>